<keyword evidence="3 5" id="KW-0378">Hydrolase</keyword>
<dbReference type="SUPFAM" id="SSF52738">
    <property type="entry name" value="Methylesterase CheB, C-terminal domain"/>
    <property type="match status" value="1"/>
</dbReference>
<dbReference type="Pfam" id="PF00072">
    <property type="entry name" value="Response_reg"/>
    <property type="match status" value="1"/>
</dbReference>
<name>A0A5C6DH59_9BACT</name>
<evidence type="ECO:0000256" key="5">
    <source>
        <dbReference type="HAMAP-Rule" id="MF_00099"/>
    </source>
</evidence>
<evidence type="ECO:0000256" key="3">
    <source>
        <dbReference type="ARBA" id="ARBA00022801"/>
    </source>
</evidence>
<dbReference type="SMART" id="SM00448">
    <property type="entry name" value="REC"/>
    <property type="match status" value="1"/>
</dbReference>
<keyword evidence="1 5" id="KW-0963">Cytoplasm</keyword>
<dbReference type="GO" id="GO:0000156">
    <property type="term" value="F:phosphorelay response regulator activity"/>
    <property type="evidence" value="ECO:0007669"/>
    <property type="project" value="InterPro"/>
</dbReference>
<dbReference type="NCBIfam" id="NF001965">
    <property type="entry name" value="PRK00742.1"/>
    <property type="match status" value="1"/>
</dbReference>
<comment type="catalytic activity">
    <reaction evidence="5">
        <text>L-glutaminyl-[protein] + H2O = L-glutamyl-[protein] + NH4(+)</text>
        <dbReference type="Rhea" id="RHEA:16441"/>
        <dbReference type="Rhea" id="RHEA-COMP:10207"/>
        <dbReference type="Rhea" id="RHEA-COMP:10208"/>
        <dbReference type="ChEBI" id="CHEBI:15377"/>
        <dbReference type="ChEBI" id="CHEBI:28938"/>
        <dbReference type="ChEBI" id="CHEBI:29973"/>
        <dbReference type="ChEBI" id="CHEBI:30011"/>
        <dbReference type="EC" id="3.5.1.44"/>
    </reaction>
</comment>
<evidence type="ECO:0000313" key="10">
    <source>
        <dbReference type="EMBL" id="TWU34289.1"/>
    </source>
</evidence>
<dbReference type="CDD" id="cd17541">
    <property type="entry name" value="REC_CheB-like"/>
    <property type="match status" value="1"/>
</dbReference>
<accession>A0A5C6DH59</accession>
<dbReference type="Pfam" id="PF01339">
    <property type="entry name" value="CheB_methylest"/>
    <property type="match status" value="1"/>
</dbReference>
<dbReference type="GO" id="GO:0050568">
    <property type="term" value="F:protein-glutamine glutaminase activity"/>
    <property type="evidence" value="ECO:0007669"/>
    <property type="project" value="UniProtKB-UniRule"/>
</dbReference>
<keyword evidence="5 7" id="KW-0597">Phosphoprotein</keyword>
<dbReference type="PANTHER" id="PTHR42872">
    <property type="entry name" value="PROTEIN-GLUTAMATE METHYLESTERASE/PROTEIN-GLUTAMINE GLUTAMINASE"/>
    <property type="match status" value="1"/>
</dbReference>
<dbReference type="PROSITE" id="PS50110">
    <property type="entry name" value="RESPONSE_REGULATORY"/>
    <property type="match status" value="1"/>
</dbReference>
<comment type="caution">
    <text evidence="10">The sequence shown here is derived from an EMBL/GenBank/DDBJ whole genome shotgun (WGS) entry which is preliminary data.</text>
</comment>
<dbReference type="GO" id="GO:0008984">
    <property type="term" value="F:protein-glutamate methylesterase activity"/>
    <property type="evidence" value="ECO:0007669"/>
    <property type="project" value="UniProtKB-UniRule"/>
</dbReference>
<dbReference type="InterPro" id="IPR011006">
    <property type="entry name" value="CheY-like_superfamily"/>
</dbReference>
<dbReference type="InterPro" id="IPR000673">
    <property type="entry name" value="Sig_transdc_resp-reg_Me-estase"/>
</dbReference>
<evidence type="ECO:0000313" key="11">
    <source>
        <dbReference type="Proteomes" id="UP000319143"/>
    </source>
</evidence>
<dbReference type="OrthoDB" id="9793421at2"/>
<keyword evidence="2 5" id="KW-0145">Chemotaxis</keyword>
<protein>
    <recommendedName>
        <fullName evidence="5">Protein-glutamate methylesterase/protein-glutamine glutaminase</fullName>
        <ecNumber evidence="5">3.1.1.61</ecNumber>
        <ecNumber evidence="5">3.5.1.44</ecNumber>
    </recommendedName>
</protein>
<evidence type="ECO:0000259" key="9">
    <source>
        <dbReference type="PROSITE" id="PS50122"/>
    </source>
</evidence>
<dbReference type="InterPro" id="IPR001789">
    <property type="entry name" value="Sig_transdc_resp-reg_receiver"/>
</dbReference>
<dbReference type="Proteomes" id="UP000319143">
    <property type="component" value="Unassembled WGS sequence"/>
</dbReference>
<feature type="active site" evidence="5 6">
    <location>
        <position position="178"/>
    </location>
</feature>
<evidence type="ECO:0000256" key="2">
    <source>
        <dbReference type="ARBA" id="ARBA00022500"/>
    </source>
</evidence>
<comment type="similarity">
    <text evidence="5">Belongs to the CheB family.</text>
</comment>
<proteinExistence type="inferred from homology"/>
<evidence type="ECO:0000259" key="8">
    <source>
        <dbReference type="PROSITE" id="PS50110"/>
    </source>
</evidence>
<comment type="domain">
    <text evidence="5">Contains a C-terminal catalytic domain, and an N-terminal region which modulates catalytic activity.</text>
</comment>
<dbReference type="RefSeq" id="WP_146528691.1">
    <property type="nucleotide sequence ID" value="NZ_SJPV01000008.1"/>
</dbReference>
<reference evidence="10 11" key="1">
    <citation type="submission" date="2019-02" db="EMBL/GenBank/DDBJ databases">
        <title>Deep-cultivation of Planctomycetes and their phenomic and genomic characterization uncovers novel biology.</title>
        <authorList>
            <person name="Wiegand S."/>
            <person name="Jogler M."/>
            <person name="Boedeker C."/>
            <person name="Pinto D."/>
            <person name="Vollmers J."/>
            <person name="Rivas-Marin E."/>
            <person name="Kohn T."/>
            <person name="Peeters S.H."/>
            <person name="Heuer A."/>
            <person name="Rast P."/>
            <person name="Oberbeckmann S."/>
            <person name="Bunk B."/>
            <person name="Jeske O."/>
            <person name="Meyerdierks A."/>
            <person name="Storesund J.E."/>
            <person name="Kallscheuer N."/>
            <person name="Luecker S."/>
            <person name="Lage O.M."/>
            <person name="Pohl T."/>
            <person name="Merkel B.J."/>
            <person name="Hornburger P."/>
            <person name="Mueller R.-W."/>
            <person name="Bruemmer F."/>
            <person name="Labrenz M."/>
            <person name="Spormann A.M."/>
            <person name="Op Den Camp H."/>
            <person name="Overmann J."/>
            <person name="Amann R."/>
            <person name="Jetten M.S.M."/>
            <person name="Mascher T."/>
            <person name="Medema M.H."/>
            <person name="Devos D.P."/>
            <person name="Kaster A.-K."/>
            <person name="Ovreas L."/>
            <person name="Rohde M."/>
            <person name="Galperin M.Y."/>
            <person name="Jogler C."/>
        </authorList>
    </citation>
    <scope>NUCLEOTIDE SEQUENCE [LARGE SCALE GENOMIC DNA]</scope>
    <source>
        <strain evidence="10 11">Poly41</strain>
    </source>
</reference>
<evidence type="ECO:0000256" key="7">
    <source>
        <dbReference type="PROSITE-ProRule" id="PRU00169"/>
    </source>
</evidence>
<feature type="domain" description="CheB-type methylesterase" evidence="9">
    <location>
        <begin position="166"/>
        <end position="356"/>
    </location>
</feature>
<feature type="active site" evidence="5 6">
    <location>
        <position position="298"/>
    </location>
</feature>
<dbReference type="AlphaFoldDB" id="A0A5C6DH59"/>
<dbReference type="EC" id="3.1.1.61" evidence="5"/>
<dbReference type="Gene3D" id="3.40.50.180">
    <property type="entry name" value="Methylesterase CheB, C-terminal domain"/>
    <property type="match status" value="1"/>
</dbReference>
<comment type="catalytic activity">
    <reaction evidence="4 5">
        <text>[protein]-L-glutamate 5-O-methyl ester + H2O = L-glutamyl-[protein] + methanol + H(+)</text>
        <dbReference type="Rhea" id="RHEA:23236"/>
        <dbReference type="Rhea" id="RHEA-COMP:10208"/>
        <dbReference type="Rhea" id="RHEA-COMP:10311"/>
        <dbReference type="ChEBI" id="CHEBI:15377"/>
        <dbReference type="ChEBI" id="CHEBI:15378"/>
        <dbReference type="ChEBI" id="CHEBI:17790"/>
        <dbReference type="ChEBI" id="CHEBI:29973"/>
        <dbReference type="ChEBI" id="CHEBI:82795"/>
        <dbReference type="EC" id="3.1.1.61"/>
    </reaction>
</comment>
<dbReference type="PIRSF" id="PIRSF000876">
    <property type="entry name" value="RR_chemtxs_CheB"/>
    <property type="match status" value="1"/>
</dbReference>
<dbReference type="SUPFAM" id="SSF52172">
    <property type="entry name" value="CheY-like"/>
    <property type="match status" value="1"/>
</dbReference>
<dbReference type="CDD" id="cd16432">
    <property type="entry name" value="CheB_Rec"/>
    <property type="match status" value="1"/>
</dbReference>
<gene>
    <name evidence="10" type="primary">cheB3_1</name>
    <name evidence="5" type="synonym">cheB</name>
    <name evidence="10" type="ORF">Poly41_44360</name>
</gene>
<evidence type="ECO:0000256" key="1">
    <source>
        <dbReference type="ARBA" id="ARBA00022490"/>
    </source>
</evidence>
<comment type="PTM">
    <text evidence="5">Phosphorylated by CheA. Phosphorylation of the N-terminal regulatory domain activates the methylesterase activity.</text>
</comment>
<evidence type="ECO:0000256" key="6">
    <source>
        <dbReference type="PROSITE-ProRule" id="PRU00050"/>
    </source>
</evidence>
<feature type="modified residue" description="4-aspartylphosphate" evidence="5 7">
    <location>
        <position position="54"/>
    </location>
</feature>
<dbReference type="GO" id="GO:0006935">
    <property type="term" value="P:chemotaxis"/>
    <property type="evidence" value="ECO:0007669"/>
    <property type="project" value="UniProtKB-UniRule"/>
</dbReference>
<feature type="active site" evidence="5 6">
    <location>
        <position position="205"/>
    </location>
</feature>
<evidence type="ECO:0000256" key="4">
    <source>
        <dbReference type="ARBA" id="ARBA00048267"/>
    </source>
</evidence>
<sequence>MPNVLIVDDSPTARQTLDAILTSDPEIRVVGFAVDGREAVAKTKLLRPDVITMDINMADMNGLDATKEIMIDVPTPIVIISASARAREVETTMLALRAGALTVLEKPLGPLHPHFDVLAKEIADTVKAMAEVAVIRHHRRGVTSPKATSQRASEQSTIRALPLDDPSLRSKVIAIVASTGGPPALAKVLGELPVDFPIPILLVQHIVPSFIEGFARWLDGVIPLHVKVALDHESLMPSTVYIAPHGHHLGVSRAKRVCLSDSPPMDGFRPAGTHLFASVAETYRENAIGIIMTGMGSDGVLGLKRIHHFGGYTIAQDESSCVVFGMPKAAIEQTVINRVLPLDDIATHLLQIAKVNAS</sequence>
<dbReference type="Gene3D" id="3.40.50.2300">
    <property type="match status" value="1"/>
</dbReference>
<keyword evidence="11" id="KW-1185">Reference proteome</keyword>
<dbReference type="PROSITE" id="PS50122">
    <property type="entry name" value="CHEB"/>
    <property type="match status" value="1"/>
</dbReference>
<comment type="subcellular location">
    <subcellularLocation>
        <location evidence="5">Cytoplasm</location>
    </subcellularLocation>
</comment>
<dbReference type="InterPro" id="IPR008248">
    <property type="entry name" value="CheB-like"/>
</dbReference>
<dbReference type="GO" id="GO:0005737">
    <property type="term" value="C:cytoplasm"/>
    <property type="evidence" value="ECO:0007669"/>
    <property type="project" value="UniProtKB-SubCell"/>
</dbReference>
<dbReference type="InterPro" id="IPR035909">
    <property type="entry name" value="CheB_C"/>
</dbReference>
<feature type="domain" description="Response regulatory" evidence="8">
    <location>
        <begin position="3"/>
        <end position="121"/>
    </location>
</feature>
<dbReference type="EC" id="3.5.1.44" evidence="5"/>
<dbReference type="HAMAP" id="MF_00099">
    <property type="entry name" value="CheB_chemtxs"/>
    <property type="match status" value="1"/>
</dbReference>
<dbReference type="EMBL" id="SJPV01000008">
    <property type="protein sequence ID" value="TWU34289.1"/>
    <property type="molecule type" value="Genomic_DNA"/>
</dbReference>
<dbReference type="PANTHER" id="PTHR42872:SF6">
    <property type="entry name" value="PROTEIN-GLUTAMATE METHYLESTERASE_PROTEIN-GLUTAMINE GLUTAMINASE"/>
    <property type="match status" value="1"/>
</dbReference>
<organism evidence="10 11">
    <name type="scientific">Novipirellula artificiosorum</name>
    <dbReference type="NCBI Taxonomy" id="2528016"/>
    <lineage>
        <taxon>Bacteria</taxon>
        <taxon>Pseudomonadati</taxon>
        <taxon>Planctomycetota</taxon>
        <taxon>Planctomycetia</taxon>
        <taxon>Pirellulales</taxon>
        <taxon>Pirellulaceae</taxon>
        <taxon>Novipirellula</taxon>
    </lineage>
</organism>
<comment type="function">
    <text evidence="5">Involved in chemotaxis. Part of a chemotaxis signal transduction system that modulates chemotaxis in response to various stimuli. Catalyzes the demethylation of specific methylglutamate residues introduced into the chemoreceptors (methyl-accepting chemotaxis proteins or MCP) by CheR. Also mediates the irreversible deamidation of specific glutamine residues to glutamic acid.</text>
</comment>